<evidence type="ECO:0000313" key="1">
    <source>
        <dbReference type="EMBL" id="KAL1250426.1"/>
    </source>
</evidence>
<dbReference type="Proteomes" id="UP001558613">
    <property type="component" value="Unassembled WGS sequence"/>
</dbReference>
<accession>A0ABR3LEB0</accession>
<sequence>MVIAGIKVTLLRVINERGQLRQSCGVKCESQRRKIPADLSGHAGLLSLPLIRDKLHHQTCLSLHQIAVKCDTDEHECMFSQPDIQTGLRLSLENSKC</sequence>
<protein>
    <submittedName>
        <fullName evidence="1">Uncharacterized protein</fullName>
    </submittedName>
</protein>
<gene>
    <name evidence="1" type="ORF">QQF64_021431</name>
</gene>
<reference evidence="1 2" key="1">
    <citation type="submission" date="2023-09" db="EMBL/GenBank/DDBJ databases">
        <authorList>
            <person name="Wang M."/>
        </authorList>
    </citation>
    <scope>NUCLEOTIDE SEQUENCE [LARGE SCALE GENOMIC DNA]</scope>
    <source>
        <strain evidence="1">GT-2023</strain>
        <tissue evidence="1">Liver</tissue>
    </source>
</reference>
<name>A0ABR3LEB0_9TELE</name>
<dbReference type="EMBL" id="JAYMGO010000023">
    <property type="protein sequence ID" value="KAL1250426.1"/>
    <property type="molecule type" value="Genomic_DNA"/>
</dbReference>
<comment type="caution">
    <text evidence="1">The sequence shown here is derived from an EMBL/GenBank/DDBJ whole genome shotgun (WGS) entry which is preliminary data.</text>
</comment>
<organism evidence="1 2">
    <name type="scientific">Cirrhinus molitorella</name>
    <name type="common">mud carp</name>
    <dbReference type="NCBI Taxonomy" id="172907"/>
    <lineage>
        <taxon>Eukaryota</taxon>
        <taxon>Metazoa</taxon>
        <taxon>Chordata</taxon>
        <taxon>Craniata</taxon>
        <taxon>Vertebrata</taxon>
        <taxon>Euteleostomi</taxon>
        <taxon>Actinopterygii</taxon>
        <taxon>Neopterygii</taxon>
        <taxon>Teleostei</taxon>
        <taxon>Ostariophysi</taxon>
        <taxon>Cypriniformes</taxon>
        <taxon>Cyprinidae</taxon>
        <taxon>Labeoninae</taxon>
        <taxon>Labeonini</taxon>
        <taxon>Cirrhinus</taxon>
    </lineage>
</organism>
<keyword evidence="2" id="KW-1185">Reference proteome</keyword>
<evidence type="ECO:0000313" key="2">
    <source>
        <dbReference type="Proteomes" id="UP001558613"/>
    </source>
</evidence>
<proteinExistence type="predicted"/>